<dbReference type="Proteomes" id="UP000478090">
    <property type="component" value="Unassembled WGS sequence"/>
</dbReference>
<protein>
    <recommendedName>
        <fullName evidence="4">Phospholipase</fullName>
    </recommendedName>
</protein>
<evidence type="ECO:0000256" key="1">
    <source>
        <dbReference type="SAM" id="SignalP"/>
    </source>
</evidence>
<feature type="signal peptide" evidence="1">
    <location>
        <begin position="1"/>
        <end position="21"/>
    </location>
</feature>
<dbReference type="RefSeq" id="WP_161040478.1">
    <property type="nucleotide sequence ID" value="NZ_WWCM01000013.1"/>
</dbReference>
<reference evidence="2 3" key="1">
    <citation type="submission" date="2019-12" db="EMBL/GenBank/DDBJ databases">
        <title>Novel species isolated from a subtropical stream in China.</title>
        <authorList>
            <person name="Lu H."/>
        </authorList>
    </citation>
    <scope>NUCLEOTIDE SEQUENCE [LARGE SCALE GENOMIC DNA]</scope>
    <source>
        <strain evidence="2 3">CY13W</strain>
    </source>
</reference>
<feature type="chain" id="PRO_5046521191" description="Phospholipase" evidence="1">
    <location>
        <begin position="22"/>
        <end position="361"/>
    </location>
</feature>
<gene>
    <name evidence="2" type="ORF">GTP27_17750</name>
</gene>
<evidence type="ECO:0000313" key="3">
    <source>
        <dbReference type="Proteomes" id="UP000478090"/>
    </source>
</evidence>
<sequence>MSGIAKLVAAASLAAASVNLAAFEINPKHDPEKLKLTLKSEYQHFLAHLTHPTHEELTQLSFQCAATGSIAAWCNLSPMSPEAAASAQKFDEQTLILGARWNDDPNNFFNANQEATWLFWLKAAAHTNHITDHYPLEYRSHFGDLQFLHGMGSNGDSASITQQRIVDWAHFAYDVATQKISPDASLASLHDKYSFVSSLTGTSKRDWSVRKLFTNVNDVLWPHYEDVSADTAQVAALSLGALLHTVQDSFSHSHADRIWDRNDGHFPVKAWLDYRAQKASCHGAADKEFAFITDTVSPKPAMVWGAWIVRQAMLGEPWAGEMEKAFKTQLFEIEGSGRNSDAGGYDKCPAPVVSTLTSEAE</sequence>
<name>A0ABW9VNX0_9BURK</name>
<dbReference type="EMBL" id="WWCM01000013">
    <property type="protein sequence ID" value="MYM41165.1"/>
    <property type="molecule type" value="Genomic_DNA"/>
</dbReference>
<keyword evidence="1" id="KW-0732">Signal</keyword>
<organism evidence="2 3">
    <name type="scientific">Duganella qianjiadongensis</name>
    <dbReference type="NCBI Taxonomy" id="2692176"/>
    <lineage>
        <taxon>Bacteria</taxon>
        <taxon>Pseudomonadati</taxon>
        <taxon>Pseudomonadota</taxon>
        <taxon>Betaproteobacteria</taxon>
        <taxon>Burkholderiales</taxon>
        <taxon>Oxalobacteraceae</taxon>
        <taxon>Telluria group</taxon>
        <taxon>Duganella</taxon>
    </lineage>
</organism>
<proteinExistence type="predicted"/>
<keyword evidence="3" id="KW-1185">Reference proteome</keyword>
<comment type="caution">
    <text evidence="2">The sequence shown here is derived from an EMBL/GenBank/DDBJ whole genome shotgun (WGS) entry which is preliminary data.</text>
</comment>
<evidence type="ECO:0008006" key="4">
    <source>
        <dbReference type="Google" id="ProtNLM"/>
    </source>
</evidence>
<evidence type="ECO:0000313" key="2">
    <source>
        <dbReference type="EMBL" id="MYM41165.1"/>
    </source>
</evidence>
<accession>A0ABW9VNX0</accession>